<dbReference type="GO" id="GO:0005789">
    <property type="term" value="C:endoplasmic reticulum membrane"/>
    <property type="evidence" value="ECO:0007669"/>
    <property type="project" value="UniProtKB-SubCell"/>
</dbReference>
<dbReference type="EC" id="2.4.1.-" evidence="13"/>
<comment type="function">
    <text evidence="12 13">Mannosyltransferase involved in glycosylphosphatidylinositol-anchor biosynthesis. Transfers the first alpha-1,4-mannose to GlcN-acyl-PI during GPI precursor assembly. Required for cell wall integrity.</text>
</comment>
<comment type="similarity">
    <text evidence="3 13">Belongs to the PIGM family.</text>
</comment>
<dbReference type="InterPro" id="IPR007704">
    <property type="entry name" value="PIG-M"/>
</dbReference>
<proteinExistence type="inferred from homology"/>
<evidence type="ECO:0000256" key="3">
    <source>
        <dbReference type="ARBA" id="ARBA00011071"/>
    </source>
</evidence>
<organism evidence="14 15">
    <name type="scientific">Zopfia rhizophila CBS 207.26</name>
    <dbReference type="NCBI Taxonomy" id="1314779"/>
    <lineage>
        <taxon>Eukaryota</taxon>
        <taxon>Fungi</taxon>
        <taxon>Dikarya</taxon>
        <taxon>Ascomycota</taxon>
        <taxon>Pezizomycotina</taxon>
        <taxon>Dothideomycetes</taxon>
        <taxon>Dothideomycetes incertae sedis</taxon>
        <taxon>Zopfiaceae</taxon>
        <taxon>Zopfia</taxon>
    </lineage>
</organism>
<keyword evidence="9 13" id="KW-0256">Endoplasmic reticulum</keyword>
<dbReference type="UniPathway" id="UPA00196"/>
<evidence type="ECO:0000256" key="5">
    <source>
        <dbReference type="ARBA" id="ARBA00022502"/>
    </source>
</evidence>
<gene>
    <name evidence="14" type="ORF">K469DRAFT_694407</name>
</gene>
<dbReference type="GO" id="GO:1990529">
    <property type="term" value="C:glycosylphosphatidylinositol-mannosyltransferase I complex"/>
    <property type="evidence" value="ECO:0007669"/>
    <property type="project" value="TreeGrafter"/>
</dbReference>
<dbReference type="PANTHER" id="PTHR12886">
    <property type="entry name" value="PIG-M MANNOSYLTRANSFERASE"/>
    <property type="match status" value="1"/>
</dbReference>
<evidence type="ECO:0000256" key="2">
    <source>
        <dbReference type="ARBA" id="ARBA00004687"/>
    </source>
</evidence>
<dbReference type="OrthoDB" id="1741594at2759"/>
<comment type="subcellular location">
    <subcellularLocation>
        <location evidence="1 13">Endoplasmic reticulum membrane</location>
        <topology evidence="1 13">Multi-pass membrane protein</topology>
    </subcellularLocation>
</comment>
<dbReference type="GO" id="GO:0006506">
    <property type="term" value="P:GPI anchor biosynthetic process"/>
    <property type="evidence" value="ECO:0007669"/>
    <property type="project" value="UniProtKB-UniPathway"/>
</dbReference>
<accession>A0A6A6EQB4</accession>
<feature type="transmembrane region" description="Helical" evidence="13">
    <location>
        <begin position="320"/>
        <end position="339"/>
    </location>
</feature>
<keyword evidence="8 13" id="KW-0812">Transmembrane</keyword>
<dbReference type="EMBL" id="ML994615">
    <property type="protein sequence ID" value="KAF2192280.1"/>
    <property type="molecule type" value="Genomic_DNA"/>
</dbReference>
<keyword evidence="7 13" id="KW-0808">Transferase</keyword>
<evidence type="ECO:0000256" key="10">
    <source>
        <dbReference type="ARBA" id="ARBA00022989"/>
    </source>
</evidence>
<keyword evidence="10 13" id="KW-1133">Transmembrane helix</keyword>
<feature type="transmembrane region" description="Helical" evidence="13">
    <location>
        <begin position="143"/>
        <end position="159"/>
    </location>
</feature>
<dbReference type="PANTHER" id="PTHR12886:SF0">
    <property type="entry name" value="GPI MANNOSYLTRANSFERASE 1"/>
    <property type="match status" value="1"/>
</dbReference>
<evidence type="ECO:0000256" key="9">
    <source>
        <dbReference type="ARBA" id="ARBA00022824"/>
    </source>
</evidence>
<feature type="transmembrane region" description="Helical" evidence="13">
    <location>
        <begin position="166"/>
        <end position="189"/>
    </location>
</feature>
<feature type="transmembrane region" description="Helical" evidence="13">
    <location>
        <begin position="351"/>
        <end position="372"/>
    </location>
</feature>
<keyword evidence="15" id="KW-1185">Reference proteome</keyword>
<keyword evidence="5 13" id="KW-0337">GPI-anchor biosynthesis</keyword>
<feature type="transmembrane region" description="Helical" evidence="13">
    <location>
        <begin position="223"/>
        <end position="247"/>
    </location>
</feature>
<reference evidence="14" key="1">
    <citation type="journal article" date="2020" name="Stud. Mycol.">
        <title>101 Dothideomycetes genomes: a test case for predicting lifestyles and emergence of pathogens.</title>
        <authorList>
            <person name="Haridas S."/>
            <person name="Albert R."/>
            <person name="Binder M."/>
            <person name="Bloem J."/>
            <person name="Labutti K."/>
            <person name="Salamov A."/>
            <person name="Andreopoulos B."/>
            <person name="Baker S."/>
            <person name="Barry K."/>
            <person name="Bills G."/>
            <person name="Bluhm B."/>
            <person name="Cannon C."/>
            <person name="Castanera R."/>
            <person name="Culley D."/>
            <person name="Daum C."/>
            <person name="Ezra D."/>
            <person name="Gonzalez J."/>
            <person name="Henrissat B."/>
            <person name="Kuo A."/>
            <person name="Liang C."/>
            <person name="Lipzen A."/>
            <person name="Lutzoni F."/>
            <person name="Magnuson J."/>
            <person name="Mondo S."/>
            <person name="Nolan M."/>
            <person name="Ohm R."/>
            <person name="Pangilinan J."/>
            <person name="Park H.-J."/>
            <person name="Ramirez L."/>
            <person name="Alfaro M."/>
            <person name="Sun H."/>
            <person name="Tritt A."/>
            <person name="Yoshinaga Y."/>
            <person name="Zwiers L.-H."/>
            <person name="Turgeon B."/>
            <person name="Goodwin S."/>
            <person name="Spatafora J."/>
            <person name="Crous P."/>
            <person name="Grigoriev I."/>
        </authorList>
    </citation>
    <scope>NUCLEOTIDE SEQUENCE</scope>
    <source>
        <strain evidence="14">CBS 207.26</strain>
    </source>
</reference>
<evidence type="ECO:0000313" key="15">
    <source>
        <dbReference type="Proteomes" id="UP000800200"/>
    </source>
</evidence>
<dbReference type="AlphaFoldDB" id="A0A6A6EQB4"/>
<name>A0A6A6EQB4_9PEZI</name>
<evidence type="ECO:0000256" key="4">
    <source>
        <dbReference type="ARBA" id="ARBA00013797"/>
    </source>
</evidence>
<evidence type="ECO:0000256" key="6">
    <source>
        <dbReference type="ARBA" id="ARBA00022676"/>
    </source>
</evidence>
<keyword evidence="6 13" id="KW-0328">Glycosyltransferase</keyword>
<dbReference type="Proteomes" id="UP000800200">
    <property type="component" value="Unassembled WGS sequence"/>
</dbReference>
<evidence type="ECO:0000313" key="14">
    <source>
        <dbReference type="EMBL" id="KAF2192280.1"/>
    </source>
</evidence>
<comment type="pathway">
    <text evidence="2 13">Glycolipid biosynthesis; glycosylphosphatidylinositol-anchor biosynthesis.</text>
</comment>
<evidence type="ECO:0000256" key="1">
    <source>
        <dbReference type="ARBA" id="ARBA00004477"/>
    </source>
</evidence>
<dbReference type="GO" id="GO:0051751">
    <property type="term" value="F:alpha-1,4-mannosyltransferase activity"/>
    <property type="evidence" value="ECO:0007669"/>
    <property type="project" value="InterPro"/>
</dbReference>
<sequence length="430" mass="48867">MATSSFFQSSRAVFSAAVLLRAIFLVYGLFQDAFSPMKYTDIDYFVFTDAARFISQGRSPYDRDTYRYTPLLAWFIYPTTWPGLWFSFGKVLFAIGDIVAGWLMLLVLRSYQNMPQERALKFASIWLLNPMVATISTRGSSEGLLGIIVTALLWAVLAKRIELAGFLLGFAVHFKIYPFIYAASTVWWLDGGDSGQKNSGTAKKPGSMVAQIFEFINCERLTLALYSLVTFMSLNVIMYLAYGFPFLEHSYFYHLIRIDHRHNFSPYNILLYLNSFPDPTTQSSVELEHLAFLPQLLLSAVMVPIALAKKDLPSTMLVQTFAFVTFNKVCTSQYFLWYMMFFPFYLPDSTLLRSPGIGISALILWVLGQALWLQQGYQLEFLGNSTFVPGLWASSILFFLVNVWILSIIIQDVKAKSHLSHAVKPVKKVP</sequence>
<feature type="transmembrane region" description="Helical" evidence="13">
    <location>
        <begin position="12"/>
        <end position="30"/>
    </location>
</feature>
<evidence type="ECO:0000256" key="7">
    <source>
        <dbReference type="ARBA" id="ARBA00022679"/>
    </source>
</evidence>
<dbReference type="Pfam" id="PF05007">
    <property type="entry name" value="Mannosyl_trans"/>
    <property type="match status" value="1"/>
</dbReference>
<evidence type="ECO:0000256" key="11">
    <source>
        <dbReference type="ARBA" id="ARBA00023136"/>
    </source>
</evidence>
<feature type="transmembrane region" description="Helical" evidence="13">
    <location>
        <begin position="84"/>
        <end position="107"/>
    </location>
</feature>
<keyword evidence="11 13" id="KW-0472">Membrane</keyword>
<evidence type="ECO:0000256" key="8">
    <source>
        <dbReference type="ARBA" id="ARBA00022692"/>
    </source>
</evidence>
<evidence type="ECO:0000256" key="13">
    <source>
        <dbReference type="RuleBase" id="RU365064"/>
    </source>
</evidence>
<protein>
    <recommendedName>
        <fullName evidence="4 13">GPI mannosyltransferase 1</fullName>
        <ecNumber evidence="13">2.4.1.-</ecNumber>
    </recommendedName>
    <alternativeName>
        <fullName evidence="13">GPI mannosyltransferase I</fullName>
    </alternativeName>
</protein>
<evidence type="ECO:0000256" key="12">
    <source>
        <dbReference type="ARBA" id="ARBA00025399"/>
    </source>
</evidence>
<feature type="transmembrane region" description="Helical" evidence="13">
    <location>
        <begin position="392"/>
        <end position="410"/>
    </location>
</feature>
<dbReference type="GO" id="GO:0004376">
    <property type="term" value="F:GPI mannosyltransferase activity"/>
    <property type="evidence" value="ECO:0007669"/>
    <property type="project" value="InterPro"/>
</dbReference>